<dbReference type="GO" id="GO:0006281">
    <property type="term" value="P:DNA repair"/>
    <property type="evidence" value="ECO:0007669"/>
    <property type="project" value="UniProtKB-UniRule"/>
</dbReference>
<sequence>MVIDTQRLRQQQADKAQLIILDDSDIQPAFIGGADVGFEQQGAITRAVIAVLSWPDLQLVEYQIARVPTTLPYIPGLLSFREVPGLMAAWQQLQQKPDIVLVDGQGIAHPRRFGVACHFGLQANIPTIGVAKSRLYGEYASVDEEKGSFQPLTHGDEQLGWVLKSKKRCNPLFISPGHKVSIYSSLKWVERCLRGYRLPEPTRFADGIASNRLLFERMNEKYS</sequence>
<evidence type="ECO:0000256" key="3">
    <source>
        <dbReference type="ARBA" id="ARBA00022722"/>
    </source>
</evidence>
<evidence type="ECO:0000313" key="11">
    <source>
        <dbReference type="EMBL" id="EMJ5136419.1"/>
    </source>
</evidence>
<comment type="subcellular location">
    <subcellularLocation>
        <location evidence="1 10">Cytoplasm</location>
    </subcellularLocation>
</comment>
<organism evidence="12 13">
    <name type="scientific">Providencia stuartii</name>
    <dbReference type="NCBI Taxonomy" id="588"/>
    <lineage>
        <taxon>Bacteria</taxon>
        <taxon>Pseudomonadati</taxon>
        <taxon>Pseudomonadota</taxon>
        <taxon>Gammaproteobacteria</taxon>
        <taxon>Enterobacterales</taxon>
        <taxon>Morganellaceae</taxon>
        <taxon>Providencia</taxon>
    </lineage>
</organism>
<dbReference type="AlphaFoldDB" id="A0A1S1HP73"/>
<evidence type="ECO:0000256" key="1">
    <source>
        <dbReference type="ARBA" id="ARBA00004496"/>
    </source>
</evidence>
<dbReference type="PANTHER" id="PTHR28511:SF1">
    <property type="entry name" value="ENDONUCLEASE V"/>
    <property type="match status" value="1"/>
</dbReference>
<feature type="site" description="Interaction with target DNA" evidence="10">
    <location>
        <position position="73"/>
    </location>
</feature>
<feature type="binding site" evidence="10">
    <location>
        <position position="103"/>
    </location>
    <ligand>
        <name>Mg(2+)</name>
        <dbReference type="ChEBI" id="CHEBI:18420"/>
    </ligand>
</feature>
<dbReference type="GO" id="GO:0000287">
    <property type="term" value="F:magnesium ion binding"/>
    <property type="evidence" value="ECO:0007669"/>
    <property type="project" value="UniProtKB-UniRule"/>
</dbReference>
<evidence type="ECO:0000256" key="4">
    <source>
        <dbReference type="ARBA" id="ARBA00022723"/>
    </source>
</evidence>
<keyword evidence="13" id="KW-1185">Reference proteome</keyword>
<name>A0A1S1HP73_PROST</name>
<dbReference type="RefSeq" id="WP_070928520.1">
    <property type="nucleotide sequence ID" value="NZ_CANMXG010000023.1"/>
</dbReference>
<keyword evidence="8 10" id="KW-0460">Magnesium</keyword>
<gene>
    <name evidence="10 11" type="primary">nfi</name>
    <name evidence="12" type="ORF">A3Q29_19550</name>
    <name evidence="11" type="ORF">RG298_004218</name>
</gene>
<dbReference type="GO" id="GO:0003727">
    <property type="term" value="F:single-stranded RNA binding"/>
    <property type="evidence" value="ECO:0007669"/>
    <property type="project" value="TreeGrafter"/>
</dbReference>
<proteinExistence type="inferred from homology"/>
<evidence type="ECO:0000256" key="5">
    <source>
        <dbReference type="ARBA" id="ARBA00022759"/>
    </source>
</evidence>
<evidence type="ECO:0000313" key="13">
    <source>
        <dbReference type="Proteomes" id="UP000179588"/>
    </source>
</evidence>
<dbReference type="GO" id="GO:0005737">
    <property type="term" value="C:cytoplasm"/>
    <property type="evidence" value="ECO:0007669"/>
    <property type="project" value="UniProtKB-SubCell"/>
</dbReference>
<keyword evidence="4 10" id="KW-0479">Metal-binding</keyword>
<keyword evidence="6 10" id="KW-0227">DNA damage</keyword>
<comment type="function">
    <text evidence="10">DNA repair enzyme involved in the repair of deaminated bases. Selectively cleaves double-stranded DNA at the second phosphodiester bond 3' to a deoxyinosine leaving behind the intact lesion on the nicked DNA.</text>
</comment>
<dbReference type="Proteomes" id="UP000179588">
    <property type="component" value="Unassembled WGS sequence"/>
</dbReference>
<evidence type="ECO:0000313" key="12">
    <source>
        <dbReference type="EMBL" id="OHT23837.1"/>
    </source>
</evidence>
<dbReference type="Pfam" id="PF04493">
    <property type="entry name" value="Endonuclease_5"/>
    <property type="match status" value="1"/>
</dbReference>
<dbReference type="EC" id="3.1.21.7" evidence="10"/>
<comment type="similarity">
    <text evidence="10">Belongs to the endonuclease V family.</text>
</comment>
<protein>
    <recommendedName>
        <fullName evidence="10">Endonuclease V</fullName>
        <ecNumber evidence="10">3.1.21.7</ecNumber>
    </recommendedName>
    <alternativeName>
        <fullName evidence="10">Deoxyinosine 3'endonuclease</fullName>
    </alternativeName>
    <alternativeName>
        <fullName evidence="10">Deoxyribonuclease V</fullName>
        <shortName evidence="10">DNase V</shortName>
    </alternativeName>
</protein>
<reference evidence="12 13" key="1">
    <citation type="submission" date="2016-03" db="EMBL/GenBank/DDBJ databases">
        <title>Genome sequence of Providencia stuartii strain, isolated from the salivary glands of larval Lucilia sericata.</title>
        <authorList>
            <person name="Yuan Y."/>
            <person name="Zhang Y."/>
            <person name="Fu S."/>
            <person name="Crippen T.L."/>
            <person name="Visi D."/>
            <person name="Benbow M.E."/>
            <person name="Allen M."/>
            <person name="Tomberlin J.K."/>
            <person name="Sze S.-H."/>
            <person name="Tarone A.M."/>
        </authorList>
    </citation>
    <scope>NUCLEOTIDE SEQUENCE [LARGE SCALE GENOMIC DNA]</scope>
    <source>
        <strain evidence="12 13">Crippen</strain>
    </source>
</reference>
<dbReference type="FunFam" id="3.30.2170.10:FF:000001">
    <property type="entry name" value="Endonuclease V"/>
    <property type="match status" value="1"/>
</dbReference>
<dbReference type="EMBL" id="LVIE01000169">
    <property type="protein sequence ID" value="OHT23837.1"/>
    <property type="molecule type" value="Genomic_DNA"/>
</dbReference>
<evidence type="ECO:0000256" key="10">
    <source>
        <dbReference type="HAMAP-Rule" id="MF_00801"/>
    </source>
</evidence>
<evidence type="ECO:0000256" key="2">
    <source>
        <dbReference type="ARBA" id="ARBA00022490"/>
    </source>
</evidence>
<dbReference type="GO" id="GO:0043737">
    <property type="term" value="F:deoxyribonuclease V activity"/>
    <property type="evidence" value="ECO:0007669"/>
    <property type="project" value="UniProtKB-UniRule"/>
</dbReference>
<dbReference type="InterPro" id="IPR007581">
    <property type="entry name" value="Endonuclease-V"/>
</dbReference>
<comment type="cofactor">
    <cofactor evidence="10">
        <name>Mg(2+)</name>
        <dbReference type="ChEBI" id="CHEBI:18420"/>
    </cofactor>
</comment>
<dbReference type="OrthoDB" id="9790916at2"/>
<feature type="binding site" evidence="10">
    <location>
        <position position="35"/>
    </location>
    <ligand>
        <name>Mg(2+)</name>
        <dbReference type="ChEBI" id="CHEBI:18420"/>
    </ligand>
</feature>
<keyword evidence="3 10" id="KW-0540">Nuclease</keyword>
<keyword evidence="2 10" id="KW-0963">Cytoplasm</keyword>
<dbReference type="HAMAP" id="MF_00801">
    <property type="entry name" value="Endonuclease_5"/>
    <property type="match status" value="1"/>
</dbReference>
<comment type="caution">
    <text evidence="12">The sequence shown here is derived from an EMBL/GenBank/DDBJ whole genome shotgun (WGS) entry which is preliminary data.</text>
</comment>
<evidence type="ECO:0000256" key="8">
    <source>
        <dbReference type="ARBA" id="ARBA00022842"/>
    </source>
</evidence>
<keyword evidence="9 10" id="KW-0234">DNA repair</keyword>
<accession>A0A1S1HP73</accession>
<dbReference type="PANTHER" id="PTHR28511">
    <property type="entry name" value="ENDONUCLEASE V"/>
    <property type="match status" value="1"/>
</dbReference>
<evidence type="ECO:0000256" key="7">
    <source>
        <dbReference type="ARBA" id="ARBA00022801"/>
    </source>
</evidence>
<dbReference type="CDD" id="cd06559">
    <property type="entry name" value="Endonuclease_V"/>
    <property type="match status" value="1"/>
</dbReference>
<evidence type="ECO:0000256" key="6">
    <source>
        <dbReference type="ARBA" id="ARBA00022763"/>
    </source>
</evidence>
<keyword evidence="5 10" id="KW-0255">Endonuclease</keyword>
<evidence type="ECO:0000256" key="9">
    <source>
        <dbReference type="ARBA" id="ARBA00023204"/>
    </source>
</evidence>
<dbReference type="GO" id="GO:0016891">
    <property type="term" value="F:RNA endonuclease activity producing 5'-phosphomonoesters, hydrolytic mechanism"/>
    <property type="evidence" value="ECO:0007669"/>
    <property type="project" value="TreeGrafter"/>
</dbReference>
<reference evidence="11" key="2">
    <citation type="submission" date="2024-02" db="EMBL/GenBank/DDBJ databases">
        <authorList>
            <consortium name="Clinical and Environmental Microbiology Branch: Whole genome sequencing antimicrobial resistance pathogens in the healthcare setting"/>
        </authorList>
    </citation>
    <scope>NUCLEOTIDE SEQUENCE</scope>
    <source>
        <strain evidence="11">2021GO-0154</strain>
    </source>
</reference>
<dbReference type="Gene3D" id="3.30.2170.10">
    <property type="entry name" value="archaeoglobus fulgidus dsm 4304 superfamily"/>
    <property type="match status" value="1"/>
</dbReference>
<dbReference type="NCBIfam" id="NF008629">
    <property type="entry name" value="PRK11617.1"/>
    <property type="match status" value="1"/>
</dbReference>
<dbReference type="EMBL" id="ABMABF030000022">
    <property type="protein sequence ID" value="EMJ5136419.1"/>
    <property type="molecule type" value="Genomic_DNA"/>
</dbReference>
<keyword evidence="7 10" id="KW-0378">Hydrolase</keyword>
<comment type="catalytic activity">
    <reaction evidence="10">
        <text>Endonucleolytic cleavage at apurinic or apyrimidinic sites to products with a 5'-phosphate.</text>
        <dbReference type="EC" id="3.1.21.7"/>
    </reaction>
</comment>